<organism evidence="2 3">
    <name type="scientific">Streptomyces iconiensis</name>
    <dbReference type="NCBI Taxonomy" id="1384038"/>
    <lineage>
        <taxon>Bacteria</taxon>
        <taxon>Bacillati</taxon>
        <taxon>Actinomycetota</taxon>
        <taxon>Actinomycetes</taxon>
        <taxon>Kitasatosporales</taxon>
        <taxon>Streptomycetaceae</taxon>
        <taxon>Streptomyces</taxon>
    </lineage>
</organism>
<sequence length="105" mass="11194">MAETNVHEVLKAISDVSFPAGKDDLEQVAQRSGASPGVMAALAGIPPEEYANKDEVARSVRTPADTDIPHSAAQKAQQARKGGKPGLSQHLRDAEKPPVERELEE</sequence>
<keyword evidence="3" id="KW-1185">Reference proteome</keyword>
<comment type="caution">
    <text evidence="2">The sequence shown here is derived from an EMBL/GenBank/DDBJ whole genome shotgun (WGS) entry which is preliminary data.</text>
</comment>
<dbReference type="Pfam" id="PF11387">
    <property type="entry name" value="DUF2795"/>
    <property type="match status" value="1"/>
</dbReference>
<dbReference type="InterPro" id="IPR021527">
    <property type="entry name" value="DUF2795"/>
</dbReference>
<proteinExistence type="predicted"/>
<dbReference type="RefSeq" id="WP_274041180.1">
    <property type="nucleotide sequence ID" value="NZ_JANCPR020000011.1"/>
</dbReference>
<protein>
    <submittedName>
        <fullName evidence="2">DUF2795 domain-containing protein</fullName>
    </submittedName>
</protein>
<feature type="compositionally biased region" description="Basic and acidic residues" evidence="1">
    <location>
        <begin position="90"/>
        <end position="105"/>
    </location>
</feature>
<evidence type="ECO:0000256" key="1">
    <source>
        <dbReference type="SAM" id="MobiDB-lite"/>
    </source>
</evidence>
<dbReference type="Proteomes" id="UP001214441">
    <property type="component" value="Unassembled WGS sequence"/>
</dbReference>
<gene>
    <name evidence="2" type="ORF">NMN56_013580</name>
</gene>
<reference evidence="2 3" key="1">
    <citation type="submission" date="2023-05" db="EMBL/GenBank/DDBJ databases">
        <title>Streptantibioticus silvisoli sp. nov., acidotolerant actinomycetes 1 from pine litter.</title>
        <authorList>
            <person name="Swiecimska M."/>
            <person name="Golinska P."/>
            <person name="Sangal V."/>
            <person name="Wachnowicz B."/>
            <person name="Goodfellow M."/>
        </authorList>
    </citation>
    <scope>NUCLEOTIDE SEQUENCE [LARGE SCALE GENOMIC DNA]</scope>
    <source>
        <strain evidence="2 3">DSM 42109</strain>
    </source>
</reference>
<accession>A0ABT6ZVW9</accession>
<name>A0ABT6ZVW9_9ACTN</name>
<feature type="region of interest" description="Disordered" evidence="1">
    <location>
        <begin position="50"/>
        <end position="105"/>
    </location>
</feature>
<dbReference type="EMBL" id="JANCPR020000011">
    <property type="protein sequence ID" value="MDJ1132972.1"/>
    <property type="molecule type" value="Genomic_DNA"/>
</dbReference>
<evidence type="ECO:0000313" key="2">
    <source>
        <dbReference type="EMBL" id="MDJ1132972.1"/>
    </source>
</evidence>
<evidence type="ECO:0000313" key="3">
    <source>
        <dbReference type="Proteomes" id="UP001214441"/>
    </source>
</evidence>